<keyword evidence="1" id="KW-0812">Transmembrane</keyword>
<dbReference type="AlphaFoldDB" id="A0A1H4AV66"/>
<gene>
    <name evidence="2" type="ORF">SAMN04488065_2938</name>
</gene>
<evidence type="ECO:0000256" key="1">
    <source>
        <dbReference type="SAM" id="Phobius"/>
    </source>
</evidence>
<feature type="transmembrane region" description="Helical" evidence="1">
    <location>
        <begin position="76"/>
        <end position="94"/>
    </location>
</feature>
<proteinExistence type="predicted"/>
<sequence>MSQSTHMVDDGNETRTDSKQMRVHLILVGVGALATGMWKFVAGDLVTAGSLFVIMILCVGRFRSEAVCRWMDSHPKTILVGLIAVATVAILSAMP</sequence>
<protein>
    <submittedName>
        <fullName evidence="2">Uncharacterized protein</fullName>
    </submittedName>
</protein>
<evidence type="ECO:0000313" key="2">
    <source>
        <dbReference type="EMBL" id="SEA39717.1"/>
    </source>
</evidence>
<name>A0A1H4AV66_9EURY</name>
<reference evidence="2 3" key="1">
    <citation type="submission" date="2016-10" db="EMBL/GenBank/DDBJ databases">
        <authorList>
            <person name="de Groot N.N."/>
        </authorList>
    </citation>
    <scope>NUCLEOTIDE SEQUENCE [LARGE SCALE GENOMIC DNA]</scope>
    <source>
        <strain evidence="2 3">CGMCC 1.8712</strain>
    </source>
</reference>
<keyword evidence="1" id="KW-0472">Membrane</keyword>
<organism evidence="2 3">
    <name type="scientific">Haloplanus vescus</name>
    <dbReference type="NCBI Taxonomy" id="555874"/>
    <lineage>
        <taxon>Archaea</taxon>
        <taxon>Methanobacteriati</taxon>
        <taxon>Methanobacteriota</taxon>
        <taxon>Stenosarchaea group</taxon>
        <taxon>Halobacteria</taxon>
        <taxon>Halobacteriales</taxon>
        <taxon>Haloferacaceae</taxon>
        <taxon>Haloplanus</taxon>
    </lineage>
</organism>
<feature type="transmembrane region" description="Helical" evidence="1">
    <location>
        <begin position="46"/>
        <end position="64"/>
    </location>
</feature>
<keyword evidence="3" id="KW-1185">Reference proteome</keyword>
<dbReference type="Proteomes" id="UP000236755">
    <property type="component" value="Unassembled WGS sequence"/>
</dbReference>
<evidence type="ECO:0000313" key="3">
    <source>
        <dbReference type="Proteomes" id="UP000236755"/>
    </source>
</evidence>
<feature type="transmembrane region" description="Helical" evidence="1">
    <location>
        <begin position="21"/>
        <end position="40"/>
    </location>
</feature>
<accession>A0A1H4AV66</accession>
<dbReference type="OrthoDB" id="381049at2157"/>
<keyword evidence="1" id="KW-1133">Transmembrane helix</keyword>
<dbReference type="EMBL" id="FNQT01000008">
    <property type="protein sequence ID" value="SEA39717.1"/>
    <property type="molecule type" value="Genomic_DNA"/>
</dbReference>